<proteinExistence type="predicted"/>
<evidence type="ECO:0000313" key="3">
    <source>
        <dbReference type="Proteomes" id="UP000824132"/>
    </source>
</evidence>
<protein>
    <submittedName>
        <fullName evidence="2">Uncharacterized protein</fullName>
    </submittedName>
</protein>
<feature type="region of interest" description="Disordered" evidence="1">
    <location>
        <begin position="172"/>
        <end position="197"/>
    </location>
</feature>
<sequence>MNFYVKKLCVLKQIASGFAADGKKVSALVTCETYAGKLTANLSLINFAPLTEGRYRAALVDEHGTAEIFDIDSPNGCSLKKASGLEISDGFSCTVAFVSGKAKPVAFGKCGEKVYDVKKIAARIGEEEEPSGAGVAAAKAAPEAEPPYDDEIVASENYYDFPDADRETLTIRGEKHGEKNERRGAPSQNGRAAGKDEDAQSLFRFAGAEELGENERACYYEKVKRELGSLFEKYPREEALCRLLPESVWSRVDFGKNKYYVVGLISEGRKPKYICYGVPAEKRGEPPQALKGWCSFLPASLFDLDGRGYWIMYQDAETGKCVLLSQK</sequence>
<reference evidence="2" key="1">
    <citation type="journal article" date="2021" name="PeerJ">
        <title>Extensive microbial diversity within the chicken gut microbiome revealed by metagenomics and culture.</title>
        <authorList>
            <person name="Gilroy R."/>
            <person name="Ravi A."/>
            <person name="Getino M."/>
            <person name="Pursley I."/>
            <person name="Horton D.L."/>
            <person name="Alikhan N.F."/>
            <person name="Baker D."/>
            <person name="Gharbi K."/>
            <person name="Hall N."/>
            <person name="Watson M."/>
            <person name="Adriaenssens E.M."/>
            <person name="Foster-Nyarko E."/>
            <person name="Jarju S."/>
            <person name="Secka A."/>
            <person name="Antonio M."/>
            <person name="Oren A."/>
            <person name="Chaudhuri R.R."/>
            <person name="La Ragione R."/>
            <person name="Hildebrand F."/>
            <person name="Pallen M.J."/>
        </authorList>
    </citation>
    <scope>NUCLEOTIDE SEQUENCE</scope>
    <source>
        <strain evidence="2">CHK187-5294</strain>
    </source>
</reference>
<comment type="caution">
    <text evidence="2">The sequence shown here is derived from an EMBL/GenBank/DDBJ whole genome shotgun (WGS) entry which is preliminary data.</text>
</comment>
<accession>A0A9D2ICT0</accession>
<dbReference type="AlphaFoldDB" id="A0A9D2ICT0"/>
<dbReference type="EMBL" id="DXCL01000012">
    <property type="protein sequence ID" value="HIZ03093.1"/>
    <property type="molecule type" value="Genomic_DNA"/>
</dbReference>
<feature type="compositionally biased region" description="Basic and acidic residues" evidence="1">
    <location>
        <begin position="172"/>
        <end position="184"/>
    </location>
</feature>
<name>A0A9D2ICT0_9FIRM</name>
<gene>
    <name evidence="2" type="ORF">H9727_02280</name>
</gene>
<organism evidence="2 3">
    <name type="scientific">Candidatus Borkfalkia avistercoris</name>
    <dbReference type="NCBI Taxonomy" id="2838504"/>
    <lineage>
        <taxon>Bacteria</taxon>
        <taxon>Bacillati</taxon>
        <taxon>Bacillota</taxon>
        <taxon>Clostridia</taxon>
        <taxon>Christensenellales</taxon>
        <taxon>Christensenellaceae</taxon>
        <taxon>Candidatus Borkfalkia</taxon>
    </lineage>
</organism>
<evidence type="ECO:0000256" key="1">
    <source>
        <dbReference type="SAM" id="MobiDB-lite"/>
    </source>
</evidence>
<reference evidence="2" key="2">
    <citation type="submission" date="2021-04" db="EMBL/GenBank/DDBJ databases">
        <authorList>
            <person name="Gilroy R."/>
        </authorList>
    </citation>
    <scope>NUCLEOTIDE SEQUENCE</scope>
    <source>
        <strain evidence="2">CHK187-5294</strain>
    </source>
</reference>
<evidence type="ECO:0000313" key="2">
    <source>
        <dbReference type="EMBL" id="HIZ03093.1"/>
    </source>
</evidence>
<dbReference type="Proteomes" id="UP000824132">
    <property type="component" value="Unassembled WGS sequence"/>
</dbReference>